<reference evidence="2 3" key="1">
    <citation type="submission" date="2018-11" db="EMBL/GenBank/DDBJ databases">
        <title>Genome sequence of Saitozyma podzolica DSM 27192.</title>
        <authorList>
            <person name="Aliyu H."/>
            <person name="Gorte O."/>
            <person name="Ochsenreither K."/>
        </authorList>
    </citation>
    <scope>NUCLEOTIDE SEQUENCE [LARGE SCALE GENOMIC DNA]</scope>
    <source>
        <strain evidence="2 3">DSM 27192</strain>
    </source>
</reference>
<organism evidence="2 3">
    <name type="scientific">Saitozyma podzolica</name>
    <dbReference type="NCBI Taxonomy" id="1890683"/>
    <lineage>
        <taxon>Eukaryota</taxon>
        <taxon>Fungi</taxon>
        <taxon>Dikarya</taxon>
        <taxon>Basidiomycota</taxon>
        <taxon>Agaricomycotina</taxon>
        <taxon>Tremellomycetes</taxon>
        <taxon>Tremellales</taxon>
        <taxon>Trimorphomycetaceae</taxon>
        <taxon>Saitozyma</taxon>
    </lineage>
</organism>
<dbReference type="EMBL" id="RSCD01000012">
    <property type="protein sequence ID" value="RSH89799.1"/>
    <property type="molecule type" value="Genomic_DNA"/>
</dbReference>
<evidence type="ECO:0000313" key="3">
    <source>
        <dbReference type="Proteomes" id="UP000279259"/>
    </source>
</evidence>
<comment type="caution">
    <text evidence="2">The sequence shown here is derived from an EMBL/GenBank/DDBJ whole genome shotgun (WGS) entry which is preliminary data.</text>
</comment>
<keyword evidence="3" id="KW-1185">Reference proteome</keyword>
<feature type="compositionally biased region" description="Polar residues" evidence="1">
    <location>
        <begin position="42"/>
        <end position="52"/>
    </location>
</feature>
<proteinExistence type="predicted"/>
<protein>
    <submittedName>
        <fullName evidence="2">Uncharacterized protein</fullName>
    </submittedName>
</protein>
<name>A0A427YF37_9TREE</name>
<feature type="region of interest" description="Disordered" evidence="1">
    <location>
        <begin position="42"/>
        <end position="76"/>
    </location>
</feature>
<gene>
    <name evidence="2" type="ORF">EHS25_001785</name>
</gene>
<dbReference type="Proteomes" id="UP000279259">
    <property type="component" value="Unassembled WGS sequence"/>
</dbReference>
<dbReference type="AlphaFoldDB" id="A0A427YF37"/>
<sequence>MASTVPAQSPPGYTEEKSGELGSRLDVDLGMEFELDPLMATTDQEQALSETPSPVKKAGRSQKPPRPPNPWIMYCK</sequence>
<accession>A0A427YF37</accession>
<evidence type="ECO:0000256" key="1">
    <source>
        <dbReference type="SAM" id="MobiDB-lite"/>
    </source>
</evidence>
<evidence type="ECO:0000313" key="2">
    <source>
        <dbReference type="EMBL" id="RSH89799.1"/>
    </source>
</evidence>
<feature type="region of interest" description="Disordered" evidence="1">
    <location>
        <begin position="1"/>
        <end position="22"/>
    </location>
</feature>